<evidence type="ECO:0000256" key="1">
    <source>
        <dbReference type="SAM" id="MobiDB-lite"/>
    </source>
</evidence>
<feature type="compositionally biased region" description="Basic and acidic residues" evidence="1">
    <location>
        <begin position="1"/>
        <end position="17"/>
    </location>
</feature>
<accession>A0AAE1TJ20</accession>
<name>A0AAE1TJ20_9EUCA</name>
<comment type="caution">
    <text evidence="2">The sequence shown here is derived from an EMBL/GenBank/DDBJ whole genome shotgun (WGS) entry which is preliminary data.</text>
</comment>
<evidence type="ECO:0000313" key="2">
    <source>
        <dbReference type="EMBL" id="KAK4287178.1"/>
    </source>
</evidence>
<feature type="compositionally biased region" description="Acidic residues" evidence="1">
    <location>
        <begin position="18"/>
        <end position="27"/>
    </location>
</feature>
<keyword evidence="3" id="KW-1185">Reference proteome</keyword>
<dbReference type="AlphaFoldDB" id="A0AAE1TJ20"/>
<protein>
    <submittedName>
        <fullName evidence="2">Uncharacterized protein</fullName>
    </submittedName>
</protein>
<feature type="compositionally biased region" description="Basic and acidic residues" evidence="1">
    <location>
        <begin position="28"/>
        <end position="39"/>
    </location>
</feature>
<evidence type="ECO:0000313" key="3">
    <source>
        <dbReference type="Proteomes" id="UP001292094"/>
    </source>
</evidence>
<dbReference type="Proteomes" id="UP001292094">
    <property type="component" value="Unassembled WGS sequence"/>
</dbReference>
<dbReference type="EMBL" id="JAWZYT010007035">
    <property type="protein sequence ID" value="KAK4287178.1"/>
    <property type="molecule type" value="Genomic_DNA"/>
</dbReference>
<reference evidence="2" key="1">
    <citation type="submission" date="2023-11" db="EMBL/GenBank/DDBJ databases">
        <title>Genome assemblies of two species of porcelain crab, Petrolisthes cinctipes and Petrolisthes manimaculis (Anomura: Porcellanidae).</title>
        <authorList>
            <person name="Angst P."/>
        </authorList>
    </citation>
    <scope>NUCLEOTIDE SEQUENCE</scope>
    <source>
        <strain evidence="2">PB745_02</strain>
        <tissue evidence="2">Gill</tissue>
    </source>
</reference>
<sequence length="92" mass="11283">MDERIESDKKEGKNSERVEEEEEEEEEEKKGVERRREKESGEEDMELWTYWDLVISDEEEDMDSLDLVRRTWNCGLIGLGEEDMELWTYWTW</sequence>
<feature type="region of interest" description="Disordered" evidence="1">
    <location>
        <begin position="1"/>
        <end position="43"/>
    </location>
</feature>
<proteinExistence type="predicted"/>
<gene>
    <name evidence="2" type="ORF">Pmani_039746</name>
</gene>
<organism evidence="2 3">
    <name type="scientific">Petrolisthes manimaculis</name>
    <dbReference type="NCBI Taxonomy" id="1843537"/>
    <lineage>
        <taxon>Eukaryota</taxon>
        <taxon>Metazoa</taxon>
        <taxon>Ecdysozoa</taxon>
        <taxon>Arthropoda</taxon>
        <taxon>Crustacea</taxon>
        <taxon>Multicrustacea</taxon>
        <taxon>Malacostraca</taxon>
        <taxon>Eumalacostraca</taxon>
        <taxon>Eucarida</taxon>
        <taxon>Decapoda</taxon>
        <taxon>Pleocyemata</taxon>
        <taxon>Anomura</taxon>
        <taxon>Galatheoidea</taxon>
        <taxon>Porcellanidae</taxon>
        <taxon>Petrolisthes</taxon>
    </lineage>
</organism>